<proteinExistence type="predicted"/>
<reference evidence="1" key="1">
    <citation type="submission" date="2018-02" db="EMBL/GenBank/DDBJ databases">
        <title>Rhizophora mucronata_Transcriptome.</title>
        <authorList>
            <person name="Meera S.P."/>
            <person name="Sreeshan A."/>
            <person name="Augustine A."/>
        </authorList>
    </citation>
    <scope>NUCLEOTIDE SEQUENCE</scope>
    <source>
        <tissue evidence="1">Leaf</tissue>
    </source>
</reference>
<dbReference type="AlphaFoldDB" id="A0A2P2MAY4"/>
<name>A0A2P2MAY4_RHIMU</name>
<protein>
    <submittedName>
        <fullName evidence="1">Uncharacterized protein</fullName>
    </submittedName>
</protein>
<dbReference type="EMBL" id="GGEC01046911">
    <property type="protein sequence ID" value="MBX27395.1"/>
    <property type="molecule type" value="Transcribed_RNA"/>
</dbReference>
<sequence length="64" mass="7314">MILSAFIYVHNKQLKISRNKTILMVVVPGCRKLNGQKKISKIQEYGVPCISLQYLWHLKAVGQS</sequence>
<evidence type="ECO:0000313" key="1">
    <source>
        <dbReference type="EMBL" id="MBX27395.1"/>
    </source>
</evidence>
<organism evidence="1">
    <name type="scientific">Rhizophora mucronata</name>
    <name type="common">Asiatic mangrove</name>
    <dbReference type="NCBI Taxonomy" id="61149"/>
    <lineage>
        <taxon>Eukaryota</taxon>
        <taxon>Viridiplantae</taxon>
        <taxon>Streptophyta</taxon>
        <taxon>Embryophyta</taxon>
        <taxon>Tracheophyta</taxon>
        <taxon>Spermatophyta</taxon>
        <taxon>Magnoliopsida</taxon>
        <taxon>eudicotyledons</taxon>
        <taxon>Gunneridae</taxon>
        <taxon>Pentapetalae</taxon>
        <taxon>rosids</taxon>
        <taxon>fabids</taxon>
        <taxon>Malpighiales</taxon>
        <taxon>Rhizophoraceae</taxon>
        <taxon>Rhizophora</taxon>
    </lineage>
</organism>
<accession>A0A2P2MAY4</accession>